<protein>
    <submittedName>
        <fullName evidence="12">Cation-transporting P-type ATPase</fullName>
    </submittedName>
</protein>
<dbReference type="InterPro" id="IPR018303">
    <property type="entry name" value="ATPase_P-typ_P_site"/>
</dbReference>
<dbReference type="Gene3D" id="3.40.50.1000">
    <property type="entry name" value="HAD superfamily/HAD-like"/>
    <property type="match status" value="1"/>
</dbReference>
<dbReference type="InterPro" id="IPR023298">
    <property type="entry name" value="ATPase_P-typ_TM_dom_sf"/>
</dbReference>
<name>A0ABV9L4B8_9BACT</name>
<gene>
    <name evidence="12" type="ORF">ACFO6W_23380</name>
</gene>
<dbReference type="InterPro" id="IPR023214">
    <property type="entry name" value="HAD_sf"/>
</dbReference>
<dbReference type="InterPro" id="IPR036412">
    <property type="entry name" value="HAD-like_sf"/>
</dbReference>
<keyword evidence="4 10" id="KW-0812">Transmembrane</keyword>
<dbReference type="PROSITE" id="PS00154">
    <property type="entry name" value="ATPASE_E1_E2"/>
    <property type="match status" value="1"/>
</dbReference>
<keyword evidence="7" id="KW-1278">Translocase</keyword>
<dbReference type="Gene3D" id="2.70.150.10">
    <property type="entry name" value="Calcium-transporting ATPase, cytoplasmic transduction domain A"/>
    <property type="match status" value="1"/>
</dbReference>
<dbReference type="InterPro" id="IPR006068">
    <property type="entry name" value="ATPase_P-typ_cation-transptr_C"/>
</dbReference>
<feature type="transmembrane region" description="Helical" evidence="10">
    <location>
        <begin position="833"/>
        <end position="852"/>
    </location>
</feature>
<feature type="transmembrane region" description="Helical" evidence="10">
    <location>
        <begin position="764"/>
        <end position="789"/>
    </location>
</feature>
<dbReference type="Pfam" id="PF00122">
    <property type="entry name" value="E1-E2_ATPase"/>
    <property type="match status" value="1"/>
</dbReference>
<reference evidence="13" key="1">
    <citation type="journal article" date="2019" name="Int. J. Syst. Evol. Microbiol.">
        <title>The Global Catalogue of Microorganisms (GCM) 10K type strain sequencing project: providing services to taxonomists for standard genome sequencing and annotation.</title>
        <authorList>
            <consortium name="The Broad Institute Genomics Platform"/>
            <consortium name="The Broad Institute Genome Sequencing Center for Infectious Disease"/>
            <person name="Wu L."/>
            <person name="Ma J."/>
        </authorList>
    </citation>
    <scope>NUCLEOTIDE SEQUENCE [LARGE SCALE GENOMIC DNA]</scope>
    <source>
        <strain evidence="13">CCUG 66188</strain>
    </source>
</reference>
<evidence type="ECO:0000313" key="13">
    <source>
        <dbReference type="Proteomes" id="UP001596023"/>
    </source>
</evidence>
<evidence type="ECO:0000256" key="10">
    <source>
        <dbReference type="SAM" id="Phobius"/>
    </source>
</evidence>
<dbReference type="PRINTS" id="PR00120">
    <property type="entry name" value="HATPASE"/>
</dbReference>
<dbReference type="SUPFAM" id="SSF81653">
    <property type="entry name" value="Calcium ATPase, transduction domain A"/>
    <property type="match status" value="1"/>
</dbReference>
<accession>A0ABV9L4B8</accession>
<evidence type="ECO:0000256" key="8">
    <source>
        <dbReference type="ARBA" id="ARBA00022989"/>
    </source>
</evidence>
<evidence type="ECO:0000256" key="7">
    <source>
        <dbReference type="ARBA" id="ARBA00022967"/>
    </source>
</evidence>
<evidence type="ECO:0000259" key="11">
    <source>
        <dbReference type="SMART" id="SM00831"/>
    </source>
</evidence>
<comment type="subcellular location">
    <subcellularLocation>
        <location evidence="1">Cell membrane</location>
        <topology evidence="1">Multi-pass membrane protein</topology>
    </subcellularLocation>
</comment>
<dbReference type="PANTHER" id="PTHR43294">
    <property type="entry name" value="SODIUM/POTASSIUM-TRANSPORTING ATPASE SUBUNIT ALPHA"/>
    <property type="match status" value="1"/>
</dbReference>
<feature type="transmembrane region" description="Helical" evidence="10">
    <location>
        <begin position="276"/>
        <end position="303"/>
    </location>
</feature>
<feature type="domain" description="Cation-transporting P-type ATPase N-terminal" evidence="11">
    <location>
        <begin position="9"/>
        <end position="83"/>
    </location>
</feature>
<proteinExistence type="inferred from homology"/>
<dbReference type="InterPro" id="IPR044492">
    <property type="entry name" value="P_typ_ATPase_HD_dom"/>
</dbReference>
<dbReference type="Gene3D" id="3.40.1110.10">
    <property type="entry name" value="Calcium-transporting ATPase, cytoplasmic domain N"/>
    <property type="match status" value="1"/>
</dbReference>
<evidence type="ECO:0000313" key="12">
    <source>
        <dbReference type="EMBL" id="MFC4676628.1"/>
    </source>
</evidence>
<dbReference type="InterPro" id="IPR050510">
    <property type="entry name" value="Cation_transp_ATPase_P-type"/>
</dbReference>
<dbReference type="InterPro" id="IPR023299">
    <property type="entry name" value="ATPase_P-typ_cyto_dom_N"/>
</dbReference>
<dbReference type="PANTHER" id="PTHR43294:SF21">
    <property type="entry name" value="CATION TRANSPORTING ATPASE"/>
    <property type="match status" value="1"/>
</dbReference>
<organism evidence="12 13">
    <name type="scientific">Dysgonomonas termitidis</name>
    <dbReference type="NCBI Taxonomy" id="1516126"/>
    <lineage>
        <taxon>Bacteria</taxon>
        <taxon>Pseudomonadati</taxon>
        <taxon>Bacteroidota</taxon>
        <taxon>Bacteroidia</taxon>
        <taxon>Bacteroidales</taxon>
        <taxon>Dysgonomonadaceae</taxon>
        <taxon>Dysgonomonas</taxon>
    </lineage>
</organism>
<dbReference type="SUPFAM" id="SSF81660">
    <property type="entry name" value="Metal cation-transporting ATPase, ATP-binding domain N"/>
    <property type="match status" value="1"/>
</dbReference>
<feature type="transmembrane region" description="Helical" evidence="10">
    <location>
        <begin position="250"/>
        <end position="270"/>
    </location>
</feature>
<dbReference type="NCBIfam" id="TIGR01494">
    <property type="entry name" value="ATPase_P-type"/>
    <property type="match status" value="2"/>
</dbReference>
<evidence type="ECO:0000256" key="9">
    <source>
        <dbReference type="ARBA" id="ARBA00023136"/>
    </source>
</evidence>
<dbReference type="SUPFAM" id="SSF56784">
    <property type="entry name" value="HAD-like"/>
    <property type="match status" value="1"/>
</dbReference>
<sequence>MKKDYGNNNWSAIDANTVIDILHTNVVNGLSEEEVKNRLDEFGKNDLPEKKQENKFVRFLKQFDSILIYVLFFAAVVTAVLGQYFETIFILLVTLINASIGFIQENKAGKALDKIKKMLSSKAQVIRDRVRKEINATDLTIGDIVLLAPGDKVPADLRLMTADNLKIDESTLTGESVPSEKIISVLDPDTILADKTNMAFSGTAISTGTGIGIVVATGENTEIGMINKLLDEVPAITTPLIKQTAHFGKMVSIVIVVISLFVFLFGYFFRDYQTEVLLLSVIGLAVAAIPEGMPAILSIILAIGVRNMARRKAIIRHLPSVETLGAVSVIFTDKTGTLTKNEMTVKTLQTADDEFKVTGIGYIPEGMILINEEQVDLKQQSVLTRLIYCMEICNDAAISNDADGLWTVQGDPTEGALITLYRKANFEVNQAERIATIPFDSEYKYMAALTHIGGENIIFVKGAPDHLFEMVSKEQSLNGVRNFDFTYWNDKVTHLADRGQRIIGAAYKVVDSGKSDLKHEDIYDDLIFLGVAGIIDSPRREALEAIDECLKARIRVKMITGDLVNTAKAIGLEMGIGDGKRAIQGKDIEKMSDDELVMAVHEYDIFARTTPQQKLRLVNAQQLDGSICAMTGDGVNDAPALKKADVGVAMGIKGTEVAKDAAEMILVDDNFKTIVSAVEEGRRVFSNLTKTILFILPTNGAESFLIIASILFGVMIPITPVQILWINMITSITISLALAFENIEPGTMERPPRLPNTPLLSKYFIWRILFISVLIGGGTLILNMILLSRGYDADIVKTITLQVIVFSQLFHLFNCRSIRGYAFNKNFFNNKAIYVVSTILIVLQLGITYLPFMNRLFATKPLPVYDWLYPILFGLGIFFIIEIEKSIIRRIDKYKGVI</sequence>
<dbReference type="SMART" id="SM00831">
    <property type="entry name" value="Cation_ATPase_N"/>
    <property type="match status" value="1"/>
</dbReference>
<feature type="transmembrane region" description="Helical" evidence="10">
    <location>
        <begin position="864"/>
        <end position="883"/>
    </location>
</feature>
<keyword evidence="6" id="KW-0067">ATP-binding</keyword>
<dbReference type="Proteomes" id="UP001596023">
    <property type="component" value="Unassembled WGS sequence"/>
</dbReference>
<dbReference type="SFLD" id="SFLDG00002">
    <property type="entry name" value="C1.7:_P-type_atpase_like"/>
    <property type="match status" value="1"/>
</dbReference>
<feature type="transmembrane region" description="Helical" evidence="10">
    <location>
        <begin position="63"/>
        <end position="81"/>
    </location>
</feature>
<dbReference type="InterPro" id="IPR059000">
    <property type="entry name" value="ATPase_P-type_domA"/>
</dbReference>
<comment type="similarity">
    <text evidence="2">Belongs to the cation transport ATPase (P-type) (TC 3.A.3) family. Type IIA subfamily.</text>
</comment>
<dbReference type="RefSeq" id="WP_380001050.1">
    <property type="nucleotide sequence ID" value="NZ_JBHSGN010000148.1"/>
</dbReference>
<evidence type="ECO:0000256" key="2">
    <source>
        <dbReference type="ARBA" id="ARBA00005675"/>
    </source>
</evidence>
<evidence type="ECO:0000256" key="3">
    <source>
        <dbReference type="ARBA" id="ARBA00022475"/>
    </source>
</evidence>
<keyword evidence="3" id="KW-1003">Cell membrane</keyword>
<feature type="transmembrane region" description="Helical" evidence="10">
    <location>
        <begin position="87"/>
        <end position="104"/>
    </location>
</feature>
<comment type="caution">
    <text evidence="12">The sequence shown here is derived from an EMBL/GenBank/DDBJ whole genome shotgun (WGS) entry which is preliminary data.</text>
</comment>
<dbReference type="InterPro" id="IPR001757">
    <property type="entry name" value="P_typ_ATPase"/>
</dbReference>
<dbReference type="SFLD" id="SFLDS00003">
    <property type="entry name" value="Haloacid_Dehalogenase"/>
    <property type="match status" value="1"/>
</dbReference>
<evidence type="ECO:0000256" key="6">
    <source>
        <dbReference type="ARBA" id="ARBA00022840"/>
    </source>
</evidence>
<dbReference type="InterPro" id="IPR008250">
    <property type="entry name" value="ATPase_P-typ_transduc_dom_A_sf"/>
</dbReference>
<evidence type="ECO:0000256" key="4">
    <source>
        <dbReference type="ARBA" id="ARBA00022692"/>
    </source>
</evidence>
<feature type="transmembrane region" description="Helical" evidence="10">
    <location>
        <begin position="692"/>
        <end position="716"/>
    </location>
</feature>
<dbReference type="InterPro" id="IPR004014">
    <property type="entry name" value="ATPase_P-typ_cation-transptr_N"/>
</dbReference>
<dbReference type="PRINTS" id="PR00119">
    <property type="entry name" value="CATATPASE"/>
</dbReference>
<dbReference type="Pfam" id="PF13246">
    <property type="entry name" value="Cation_ATPase"/>
    <property type="match status" value="1"/>
</dbReference>
<dbReference type="Pfam" id="PF00690">
    <property type="entry name" value="Cation_ATPase_N"/>
    <property type="match status" value="1"/>
</dbReference>
<keyword evidence="8 10" id="KW-1133">Transmembrane helix</keyword>
<dbReference type="Pfam" id="PF00689">
    <property type="entry name" value="Cation_ATPase_C"/>
    <property type="match status" value="1"/>
</dbReference>
<keyword evidence="13" id="KW-1185">Reference proteome</keyword>
<dbReference type="Gene3D" id="1.20.1110.10">
    <property type="entry name" value="Calcium-transporting ATPase, transmembrane domain"/>
    <property type="match status" value="1"/>
</dbReference>
<feature type="transmembrane region" description="Helical" evidence="10">
    <location>
        <begin position="795"/>
        <end position="813"/>
    </location>
</feature>
<dbReference type="SUPFAM" id="SSF81665">
    <property type="entry name" value="Calcium ATPase, transmembrane domain M"/>
    <property type="match status" value="1"/>
</dbReference>
<dbReference type="CDD" id="cd02080">
    <property type="entry name" value="P-type_ATPase_cation"/>
    <property type="match status" value="1"/>
</dbReference>
<dbReference type="SFLD" id="SFLDF00027">
    <property type="entry name" value="p-type_atpase"/>
    <property type="match status" value="1"/>
</dbReference>
<dbReference type="EMBL" id="JBHSGN010000148">
    <property type="protein sequence ID" value="MFC4676628.1"/>
    <property type="molecule type" value="Genomic_DNA"/>
</dbReference>
<feature type="transmembrane region" description="Helical" evidence="10">
    <location>
        <begin position="722"/>
        <end position="743"/>
    </location>
</feature>
<evidence type="ECO:0000256" key="5">
    <source>
        <dbReference type="ARBA" id="ARBA00022741"/>
    </source>
</evidence>
<evidence type="ECO:0000256" key="1">
    <source>
        <dbReference type="ARBA" id="ARBA00004651"/>
    </source>
</evidence>
<keyword evidence="9 10" id="KW-0472">Membrane</keyword>
<keyword evidence="5" id="KW-0547">Nucleotide-binding</keyword>